<dbReference type="EMBL" id="JAUESC010000384">
    <property type="protein sequence ID" value="KAK0583570.1"/>
    <property type="molecule type" value="Genomic_DNA"/>
</dbReference>
<keyword evidence="3" id="KW-1185">Reference proteome</keyword>
<dbReference type="AlphaFoldDB" id="A0AA39VK49"/>
<protein>
    <submittedName>
        <fullName evidence="2">Uncharacterized protein</fullName>
    </submittedName>
</protein>
<dbReference type="PANTHER" id="PTHR33052">
    <property type="entry name" value="DUF4228 DOMAIN PROTEIN-RELATED"/>
    <property type="match status" value="1"/>
</dbReference>
<gene>
    <name evidence="2" type="ORF">LWI29_038306</name>
</gene>
<evidence type="ECO:0000313" key="3">
    <source>
        <dbReference type="Proteomes" id="UP001168877"/>
    </source>
</evidence>
<reference evidence="2" key="1">
    <citation type="journal article" date="2022" name="Plant J.">
        <title>Strategies of tolerance reflected in two North American maple genomes.</title>
        <authorList>
            <person name="McEvoy S.L."/>
            <person name="Sezen U.U."/>
            <person name="Trouern-Trend A."/>
            <person name="McMahon S.M."/>
            <person name="Schaberg P.G."/>
            <person name="Yang J."/>
            <person name="Wegrzyn J.L."/>
            <person name="Swenson N.G."/>
        </authorList>
    </citation>
    <scope>NUCLEOTIDE SEQUENCE</scope>
    <source>
        <strain evidence="2">NS2018</strain>
    </source>
</reference>
<proteinExistence type="predicted"/>
<comment type="caution">
    <text evidence="2">The sequence shown here is derived from an EMBL/GenBank/DDBJ whole genome shotgun (WGS) entry which is preliminary data.</text>
</comment>
<dbReference type="Proteomes" id="UP001168877">
    <property type="component" value="Unassembled WGS sequence"/>
</dbReference>
<evidence type="ECO:0000313" key="2">
    <source>
        <dbReference type="EMBL" id="KAK0583570.1"/>
    </source>
</evidence>
<evidence type="ECO:0000256" key="1">
    <source>
        <dbReference type="SAM" id="MobiDB-lite"/>
    </source>
</evidence>
<organism evidence="2 3">
    <name type="scientific">Acer saccharum</name>
    <name type="common">Sugar maple</name>
    <dbReference type="NCBI Taxonomy" id="4024"/>
    <lineage>
        <taxon>Eukaryota</taxon>
        <taxon>Viridiplantae</taxon>
        <taxon>Streptophyta</taxon>
        <taxon>Embryophyta</taxon>
        <taxon>Tracheophyta</taxon>
        <taxon>Spermatophyta</taxon>
        <taxon>Magnoliopsida</taxon>
        <taxon>eudicotyledons</taxon>
        <taxon>Gunneridae</taxon>
        <taxon>Pentapetalae</taxon>
        <taxon>rosids</taxon>
        <taxon>malvids</taxon>
        <taxon>Sapindales</taxon>
        <taxon>Sapindaceae</taxon>
        <taxon>Hippocastanoideae</taxon>
        <taxon>Acereae</taxon>
        <taxon>Acer</taxon>
    </lineage>
</organism>
<dbReference type="Pfam" id="PF14009">
    <property type="entry name" value="PADRE"/>
    <property type="match status" value="1"/>
</dbReference>
<name>A0AA39VK49_ACESA</name>
<reference evidence="2" key="2">
    <citation type="submission" date="2023-06" db="EMBL/GenBank/DDBJ databases">
        <authorList>
            <person name="Swenson N.G."/>
            <person name="Wegrzyn J.L."/>
            <person name="Mcevoy S.L."/>
        </authorList>
    </citation>
    <scope>NUCLEOTIDE SEQUENCE</scope>
    <source>
        <strain evidence="2">NS2018</strain>
        <tissue evidence="2">Leaf</tissue>
    </source>
</reference>
<accession>A0AA39VK49</accession>
<feature type="compositionally biased region" description="Polar residues" evidence="1">
    <location>
        <begin position="1"/>
        <end position="10"/>
    </location>
</feature>
<sequence length="142" mass="15546">MGNICASSDQCTRRGGGLNGSSSSSTAKIIHHLDGKLQEFKLPTKAGQVLSKNPNCFLCCSDTMQIDSPLHHMKEDEQLQIGQIYFLMPLRKSQAPLSLPQLCALAIQADSVLGYSPKTPLRYSDTNCAICCRVPIRLRPPE</sequence>
<feature type="region of interest" description="Disordered" evidence="1">
    <location>
        <begin position="1"/>
        <end position="24"/>
    </location>
</feature>
<dbReference type="InterPro" id="IPR025322">
    <property type="entry name" value="PADRE_dom"/>
</dbReference>